<feature type="compositionally biased region" description="Basic and acidic residues" evidence="1">
    <location>
        <begin position="135"/>
        <end position="150"/>
    </location>
</feature>
<feature type="compositionally biased region" description="Polar residues" evidence="1">
    <location>
        <begin position="125"/>
        <end position="134"/>
    </location>
</feature>
<dbReference type="InterPro" id="IPR005135">
    <property type="entry name" value="Endo/exonuclease/phosphatase"/>
</dbReference>
<dbReference type="InterPro" id="IPR036691">
    <property type="entry name" value="Endo/exonu/phosph_ase_sf"/>
</dbReference>
<protein>
    <recommendedName>
        <fullName evidence="2">Endonuclease/exonuclease/phosphatase domain-containing protein</fullName>
    </recommendedName>
</protein>
<reference evidence="3 4" key="1">
    <citation type="journal article" date="2011" name="Science">
        <title>The ecoresponsive genome of Daphnia pulex.</title>
        <authorList>
            <person name="Colbourne J.K."/>
            <person name="Pfrender M.E."/>
            <person name="Gilbert D."/>
            <person name="Thomas W.K."/>
            <person name="Tucker A."/>
            <person name="Oakley T.H."/>
            <person name="Tokishita S."/>
            <person name="Aerts A."/>
            <person name="Arnold G.J."/>
            <person name="Basu M.K."/>
            <person name="Bauer D.J."/>
            <person name="Caceres C.E."/>
            <person name="Carmel L."/>
            <person name="Casola C."/>
            <person name="Choi J.H."/>
            <person name="Detter J.C."/>
            <person name="Dong Q."/>
            <person name="Dusheyko S."/>
            <person name="Eads B.D."/>
            <person name="Frohlich T."/>
            <person name="Geiler-Samerotte K.A."/>
            <person name="Gerlach D."/>
            <person name="Hatcher P."/>
            <person name="Jogdeo S."/>
            <person name="Krijgsveld J."/>
            <person name="Kriventseva E.V."/>
            <person name="Kultz D."/>
            <person name="Laforsch C."/>
            <person name="Lindquist E."/>
            <person name="Lopez J."/>
            <person name="Manak J.R."/>
            <person name="Muller J."/>
            <person name="Pangilinan J."/>
            <person name="Patwardhan R.P."/>
            <person name="Pitluck S."/>
            <person name="Pritham E.J."/>
            <person name="Rechtsteiner A."/>
            <person name="Rho M."/>
            <person name="Rogozin I.B."/>
            <person name="Sakarya O."/>
            <person name="Salamov A."/>
            <person name="Schaack S."/>
            <person name="Shapiro H."/>
            <person name="Shiga Y."/>
            <person name="Skalitzky C."/>
            <person name="Smith Z."/>
            <person name="Souvorov A."/>
            <person name="Sung W."/>
            <person name="Tang Z."/>
            <person name="Tsuchiya D."/>
            <person name="Tu H."/>
            <person name="Vos H."/>
            <person name="Wang M."/>
            <person name="Wolf Y.I."/>
            <person name="Yamagata H."/>
            <person name="Yamada T."/>
            <person name="Ye Y."/>
            <person name="Shaw J.R."/>
            <person name="Andrews J."/>
            <person name="Crease T.J."/>
            <person name="Tang H."/>
            <person name="Lucas S.M."/>
            <person name="Robertson H.M."/>
            <person name="Bork P."/>
            <person name="Koonin E.V."/>
            <person name="Zdobnov E.M."/>
            <person name="Grigoriev I.V."/>
            <person name="Lynch M."/>
            <person name="Boore J.L."/>
        </authorList>
    </citation>
    <scope>NUCLEOTIDE SEQUENCE [LARGE SCALE GENOMIC DNA]</scope>
</reference>
<accession>E9HEN7</accession>
<dbReference type="PANTHER" id="PTHR33273:SF4">
    <property type="entry name" value="ENDONUCLEASE_EXONUCLEASE_PHOSPHATASE DOMAIN-CONTAINING PROTEIN"/>
    <property type="match status" value="1"/>
</dbReference>
<dbReference type="InParanoid" id="E9HEN7"/>
<organism evidence="3 4">
    <name type="scientific">Daphnia pulex</name>
    <name type="common">Water flea</name>
    <dbReference type="NCBI Taxonomy" id="6669"/>
    <lineage>
        <taxon>Eukaryota</taxon>
        <taxon>Metazoa</taxon>
        <taxon>Ecdysozoa</taxon>
        <taxon>Arthropoda</taxon>
        <taxon>Crustacea</taxon>
        <taxon>Branchiopoda</taxon>
        <taxon>Diplostraca</taxon>
        <taxon>Cladocera</taxon>
        <taxon>Anomopoda</taxon>
        <taxon>Daphniidae</taxon>
        <taxon>Daphnia</taxon>
    </lineage>
</organism>
<gene>
    <name evidence="3" type="ORF">DAPPUDRAFT_113305</name>
</gene>
<evidence type="ECO:0000256" key="1">
    <source>
        <dbReference type="SAM" id="MobiDB-lite"/>
    </source>
</evidence>
<feature type="domain" description="Endonuclease/exonuclease/phosphatase" evidence="2">
    <location>
        <begin position="27"/>
        <end position="128"/>
    </location>
</feature>
<dbReference type="Proteomes" id="UP000000305">
    <property type="component" value="Unassembled WGS sequence"/>
</dbReference>
<dbReference type="PANTHER" id="PTHR33273">
    <property type="entry name" value="DOMAIN-CONTAINING PROTEIN, PUTATIVE-RELATED"/>
    <property type="match status" value="1"/>
</dbReference>
<sequence>MSPIPMPYADTLEVISAQLSSETGPIDCFSVYCPRGDCPPEDINLLFNRPNPFIIADDFNAHHSLWESNSTENTAGKSIHSTILDHPDAAMLTPLNIGTRIDPASGKESTIDLIFASSQFALNSTTSQEKATSMNKEKLGTEKNSTKCQT</sequence>
<dbReference type="HOGENOM" id="CLU_1742395_0_0_1"/>
<dbReference type="OrthoDB" id="6372692at2759"/>
<feature type="region of interest" description="Disordered" evidence="1">
    <location>
        <begin position="125"/>
        <end position="150"/>
    </location>
</feature>
<proteinExistence type="predicted"/>
<dbReference type="PhylomeDB" id="E9HEN7"/>
<name>E9HEN7_DAPPU</name>
<dbReference type="EMBL" id="GL732630">
    <property type="protein sequence ID" value="EFX69788.1"/>
    <property type="molecule type" value="Genomic_DNA"/>
</dbReference>
<dbReference type="AlphaFoldDB" id="E9HEN7"/>
<evidence type="ECO:0000259" key="2">
    <source>
        <dbReference type="Pfam" id="PF14529"/>
    </source>
</evidence>
<dbReference type="KEGG" id="dpx:DAPPUDRAFT_113305"/>
<dbReference type="SUPFAM" id="SSF56219">
    <property type="entry name" value="DNase I-like"/>
    <property type="match status" value="1"/>
</dbReference>
<keyword evidence="4" id="KW-1185">Reference proteome</keyword>
<evidence type="ECO:0000313" key="3">
    <source>
        <dbReference type="EMBL" id="EFX69788.1"/>
    </source>
</evidence>
<dbReference type="Pfam" id="PF14529">
    <property type="entry name" value="Exo_endo_phos_2"/>
    <property type="match status" value="1"/>
</dbReference>
<dbReference type="Gene3D" id="3.60.10.10">
    <property type="entry name" value="Endonuclease/exonuclease/phosphatase"/>
    <property type="match status" value="1"/>
</dbReference>
<evidence type="ECO:0000313" key="4">
    <source>
        <dbReference type="Proteomes" id="UP000000305"/>
    </source>
</evidence>
<dbReference type="GO" id="GO:0003824">
    <property type="term" value="F:catalytic activity"/>
    <property type="evidence" value="ECO:0007669"/>
    <property type="project" value="InterPro"/>
</dbReference>